<evidence type="ECO:0000256" key="3">
    <source>
        <dbReference type="ARBA" id="ARBA00022837"/>
    </source>
</evidence>
<keyword evidence="10" id="KW-1185">Reference proteome</keyword>
<dbReference type="Proteomes" id="UP000694941">
    <property type="component" value="Unplaced"/>
</dbReference>
<name>A0ABM1BP27_LIMPO</name>
<feature type="transmembrane region" description="Helical" evidence="6">
    <location>
        <begin position="338"/>
        <end position="359"/>
    </location>
</feature>
<keyword evidence="6" id="KW-0812">Transmembrane</keyword>
<dbReference type="Gene3D" id="2.10.220.10">
    <property type="entry name" value="Hormone Receptor, Insulin-like Growth Factor Receptor 1, Chain A, domain 2"/>
    <property type="match status" value="1"/>
</dbReference>
<keyword evidence="6" id="KW-1133">Transmembrane helix</keyword>
<dbReference type="Pfam" id="PF11938">
    <property type="entry name" value="DUF3456"/>
    <property type="match status" value="2"/>
</dbReference>
<dbReference type="InterPro" id="IPR008139">
    <property type="entry name" value="SaposinB_dom"/>
</dbReference>
<dbReference type="InterPro" id="IPR009030">
    <property type="entry name" value="Growth_fac_rcpt_cys_sf"/>
</dbReference>
<dbReference type="CDD" id="cd00054">
    <property type="entry name" value="EGF_CA"/>
    <property type="match status" value="1"/>
</dbReference>
<sequence length="406" mass="45126">MKQVERHLLLSLLLSTGVIGTDPSSTQTVDSKKLQTVPPCQACRILVSSFQKGLEATARGKHEGGNTGWEESRLGNYADSEIRLVEIQEKLCSDSTRGQTQCQALVEEYESVLEDWWFHKRKENSDLHKFLCIDVMQVCCPDNHYGPDCKPCSNGTRKPCSGHGHCKGAGTRKGSGKCKCDEGYEGEQCDTCYVGYYPETKSEGKMECLKCDRSCRGHCREGGPRGCEVCQDGYQHIVDMGCVDVNECLELESDPCKGNSFCANTEGSYTCIECDKACNGCHGDGPDFCLECAKGFIKEKGVCVEKAAQDRSLHAELARYSTYLGLSIATCIIFRRNILVASVIGVLVAIYIGLSEYTLGEWNRSSVGKYFNTWIIEGQIVWLEVEINPMLSRELVHRNQNYILNL</sequence>
<evidence type="ECO:0000259" key="8">
    <source>
        <dbReference type="PROSITE" id="PS50015"/>
    </source>
</evidence>
<organism evidence="10 11">
    <name type="scientific">Limulus polyphemus</name>
    <name type="common">Atlantic horseshoe crab</name>
    <dbReference type="NCBI Taxonomy" id="6850"/>
    <lineage>
        <taxon>Eukaryota</taxon>
        <taxon>Metazoa</taxon>
        <taxon>Ecdysozoa</taxon>
        <taxon>Arthropoda</taxon>
        <taxon>Chelicerata</taxon>
        <taxon>Merostomata</taxon>
        <taxon>Xiphosura</taxon>
        <taxon>Limulidae</taxon>
        <taxon>Limulus</taxon>
    </lineage>
</organism>
<feature type="disulfide bond" evidence="5">
    <location>
        <begin position="180"/>
        <end position="189"/>
    </location>
</feature>
<feature type="domain" description="EGF-like" evidence="9">
    <location>
        <begin position="148"/>
        <end position="190"/>
    </location>
</feature>
<dbReference type="PROSITE" id="PS01187">
    <property type="entry name" value="EGF_CA"/>
    <property type="match status" value="1"/>
</dbReference>
<comment type="caution">
    <text evidence="5">Lacks conserved residue(s) required for the propagation of feature annotation.</text>
</comment>
<dbReference type="RefSeq" id="XP_022254201.1">
    <property type="nucleotide sequence ID" value="XM_022398493.1"/>
</dbReference>
<dbReference type="PROSITE" id="PS50026">
    <property type="entry name" value="EGF_3"/>
    <property type="match status" value="1"/>
</dbReference>
<dbReference type="InterPro" id="IPR006212">
    <property type="entry name" value="Furin_repeat"/>
</dbReference>
<dbReference type="RefSeq" id="XP_013785889.2">
    <property type="nucleotide sequence ID" value="XM_013930435.2"/>
</dbReference>
<dbReference type="InterPro" id="IPR000742">
    <property type="entry name" value="EGF"/>
</dbReference>
<evidence type="ECO:0000256" key="5">
    <source>
        <dbReference type="PROSITE-ProRule" id="PRU00076"/>
    </source>
</evidence>
<gene>
    <name evidence="11 12" type="primary">LOC106469917</name>
</gene>
<dbReference type="SUPFAM" id="SSF57184">
    <property type="entry name" value="Growth factor receptor domain"/>
    <property type="match status" value="1"/>
</dbReference>
<keyword evidence="3" id="KW-0106">Calcium</keyword>
<evidence type="ECO:0000256" key="1">
    <source>
        <dbReference type="ARBA" id="ARBA00005897"/>
    </source>
</evidence>
<proteinExistence type="inferred from homology"/>
<keyword evidence="6" id="KW-0472">Membrane</keyword>
<dbReference type="SMART" id="SM00181">
    <property type="entry name" value="EGF"/>
    <property type="match status" value="2"/>
</dbReference>
<dbReference type="SMART" id="SM00261">
    <property type="entry name" value="FU"/>
    <property type="match status" value="2"/>
</dbReference>
<evidence type="ECO:0000313" key="12">
    <source>
        <dbReference type="RefSeq" id="XP_022254201.1"/>
    </source>
</evidence>
<evidence type="ECO:0000256" key="7">
    <source>
        <dbReference type="SAM" id="SignalP"/>
    </source>
</evidence>
<evidence type="ECO:0000256" key="4">
    <source>
        <dbReference type="ARBA" id="ARBA00023157"/>
    </source>
</evidence>
<keyword evidence="4 5" id="KW-1015">Disulfide bond</keyword>
<evidence type="ECO:0000259" key="9">
    <source>
        <dbReference type="PROSITE" id="PS50026"/>
    </source>
</evidence>
<dbReference type="PROSITE" id="PS50015">
    <property type="entry name" value="SAP_B"/>
    <property type="match status" value="1"/>
</dbReference>
<feature type="chain" id="PRO_5045022038" evidence="7">
    <location>
        <begin position="21"/>
        <end position="406"/>
    </location>
</feature>
<reference evidence="11 12" key="1">
    <citation type="submission" date="2025-05" db="UniProtKB">
        <authorList>
            <consortium name="RefSeq"/>
        </authorList>
    </citation>
    <scope>IDENTIFICATION</scope>
    <source>
        <tissue evidence="11 12">Muscle</tissue>
    </source>
</reference>
<dbReference type="GeneID" id="106469917"/>
<dbReference type="PROSITE" id="PS00022">
    <property type="entry name" value="EGF_1"/>
    <property type="match status" value="1"/>
</dbReference>
<accession>A0ABM1BP27</accession>
<dbReference type="InterPro" id="IPR018097">
    <property type="entry name" value="EGF_Ca-bd_CS"/>
</dbReference>
<keyword evidence="7" id="KW-0732">Signal</keyword>
<evidence type="ECO:0000313" key="11">
    <source>
        <dbReference type="RefSeq" id="XP_013785889.2"/>
    </source>
</evidence>
<evidence type="ECO:0000256" key="2">
    <source>
        <dbReference type="ARBA" id="ARBA00022536"/>
    </source>
</evidence>
<comment type="similarity">
    <text evidence="1">Belongs to the CRELD family.</text>
</comment>
<feature type="signal peptide" evidence="7">
    <location>
        <begin position="1"/>
        <end position="20"/>
    </location>
</feature>
<dbReference type="InterPro" id="IPR021852">
    <property type="entry name" value="DUF3456"/>
</dbReference>
<feature type="domain" description="Saposin B-type" evidence="8">
    <location>
        <begin position="36"/>
        <end position="143"/>
    </location>
</feature>
<evidence type="ECO:0000313" key="10">
    <source>
        <dbReference type="Proteomes" id="UP000694941"/>
    </source>
</evidence>
<dbReference type="CDD" id="cd00064">
    <property type="entry name" value="FU"/>
    <property type="match status" value="1"/>
</dbReference>
<evidence type="ECO:0000256" key="6">
    <source>
        <dbReference type="SAM" id="Phobius"/>
    </source>
</evidence>
<keyword evidence="2 5" id="KW-0245">EGF-like domain</keyword>
<protein>
    <submittedName>
        <fullName evidence="11 12">Cysteine-rich with EGF-like domain protein 2</fullName>
    </submittedName>
</protein>
<dbReference type="PROSITE" id="PS01248">
    <property type="entry name" value="EGF_LAM_1"/>
    <property type="match status" value="1"/>
</dbReference>
<dbReference type="InterPro" id="IPR002049">
    <property type="entry name" value="LE_dom"/>
</dbReference>